<keyword evidence="1" id="KW-1133">Transmembrane helix</keyword>
<evidence type="ECO:0000313" key="3">
    <source>
        <dbReference type="Proteomes" id="UP001162131"/>
    </source>
</evidence>
<sequence>MLTNKTEFRLKILGLWIFVGLCILTSSLTIKYWFYLDEIGFNVIGTNLFQLSDTVSFHEDCMTYLSFSNGFHCLCEKDLCETLGNLYIIGKVQISVIFLAIPSIICQIMNIRRKIWRIEERAQLQPSFFDNDIVHFISPLFILGSLIVWTALACYIGPETGRNLWNSGTFRIGPACKNAIVSGLMLGWGCFYYFHTVRKDYRNEFFG</sequence>
<keyword evidence="1" id="KW-0812">Transmembrane</keyword>
<dbReference type="Proteomes" id="UP001162131">
    <property type="component" value="Unassembled WGS sequence"/>
</dbReference>
<evidence type="ECO:0000256" key="1">
    <source>
        <dbReference type="SAM" id="Phobius"/>
    </source>
</evidence>
<name>A0AAU9J5U5_9CILI</name>
<feature type="transmembrane region" description="Helical" evidence="1">
    <location>
        <begin position="92"/>
        <end position="112"/>
    </location>
</feature>
<reference evidence="2" key="1">
    <citation type="submission" date="2021-09" db="EMBL/GenBank/DDBJ databases">
        <authorList>
            <consortium name="AG Swart"/>
            <person name="Singh M."/>
            <person name="Singh A."/>
            <person name="Seah K."/>
            <person name="Emmerich C."/>
        </authorList>
    </citation>
    <scope>NUCLEOTIDE SEQUENCE</scope>
    <source>
        <strain evidence="2">ATCC30299</strain>
    </source>
</reference>
<accession>A0AAU9J5U5</accession>
<evidence type="ECO:0000313" key="2">
    <source>
        <dbReference type="EMBL" id="CAG9318902.1"/>
    </source>
</evidence>
<feature type="transmembrane region" description="Helical" evidence="1">
    <location>
        <begin position="12"/>
        <end position="34"/>
    </location>
</feature>
<dbReference type="AlphaFoldDB" id="A0AAU9J5U5"/>
<keyword evidence="3" id="KW-1185">Reference proteome</keyword>
<dbReference type="EMBL" id="CAJZBQ010000021">
    <property type="protein sequence ID" value="CAG9318902.1"/>
    <property type="molecule type" value="Genomic_DNA"/>
</dbReference>
<gene>
    <name evidence="2" type="ORF">BSTOLATCC_MIC22262</name>
</gene>
<comment type="caution">
    <text evidence="2">The sequence shown here is derived from an EMBL/GenBank/DDBJ whole genome shotgun (WGS) entry which is preliminary data.</text>
</comment>
<keyword evidence="1" id="KW-0472">Membrane</keyword>
<feature type="transmembrane region" description="Helical" evidence="1">
    <location>
        <begin position="178"/>
        <end position="194"/>
    </location>
</feature>
<feature type="transmembrane region" description="Helical" evidence="1">
    <location>
        <begin position="133"/>
        <end position="158"/>
    </location>
</feature>
<proteinExistence type="predicted"/>
<protein>
    <submittedName>
        <fullName evidence="2">Uncharacterized protein</fullName>
    </submittedName>
</protein>
<organism evidence="2 3">
    <name type="scientific">Blepharisma stoltei</name>
    <dbReference type="NCBI Taxonomy" id="1481888"/>
    <lineage>
        <taxon>Eukaryota</taxon>
        <taxon>Sar</taxon>
        <taxon>Alveolata</taxon>
        <taxon>Ciliophora</taxon>
        <taxon>Postciliodesmatophora</taxon>
        <taxon>Heterotrichea</taxon>
        <taxon>Heterotrichida</taxon>
        <taxon>Blepharismidae</taxon>
        <taxon>Blepharisma</taxon>
    </lineage>
</organism>